<proteinExistence type="predicted"/>
<accession>E3MG02</accession>
<gene>
    <name evidence="1" type="ORF">CRE_24434</name>
</gene>
<dbReference type="PANTHER" id="PTHR22899">
    <property type="entry name" value="CYCLIN-RELATED F-BOX FAMILY"/>
    <property type="match status" value="1"/>
</dbReference>
<keyword evidence="2" id="KW-1185">Reference proteome</keyword>
<name>E3MG02_CAERE</name>
<dbReference type="AlphaFoldDB" id="E3MG02"/>
<protein>
    <submittedName>
        <fullName evidence="1">Uncharacterized protein</fullName>
    </submittedName>
</protein>
<dbReference type="Pfam" id="PF00646">
    <property type="entry name" value="F-box"/>
    <property type="match status" value="1"/>
</dbReference>
<dbReference type="RefSeq" id="XP_003104995.2">
    <property type="nucleotide sequence ID" value="XM_003104947.2"/>
</dbReference>
<dbReference type="HOGENOM" id="CLU_819505_0_0_1"/>
<dbReference type="Proteomes" id="UP000008281">
    <property type="component" value="Unassembled WGS sequence"/>
</dbReference>
<dbReference type="Pfam" id="PF07735">
    <property type="entry name" value="FBA_2"/>
    <property type="match status" value="1"/>
</dbReference>
<dbReference type="OrthoDB" id="1107553at2759"/>
<dbReference type="InterPro" id="IPR001810">
    <property type="entry name" value="F-box_dom"/>
</dbReference>
<dbReference type="InterPro" id="IPR053222">
    <property type="entry name" value="Zygotic_Embryogenesis-Asso"/>
</dbReference>
<organism evidence="2">
    <name type="scientific">Caenorhabditis remanei</name>
    <name type="common">Caenorhabditis vulgaris</name>
    <dbReference type="NCBI Taxonomy" id="31234"/>
    <lineage>
        <taxon>Eukaryota</taxon>
        <taxon>Metazoa</taxon>
        <taxon>Ecdysozoa</taxon>
        <taxon>Nematoda</taxon>
        <taxon>Chromadorea</taxon>
        <taxon>Rhabditida</taxon>
        <taxon>Rhabditina</taxon>
        <taxon>Rhabditomorpha</taxon>
        <taxon>Rhabditoidea</taxon>
        <taxon>Rhabditidae</taxon>
        <taxon>Peloderinae</taxon>
        <taxon>Caenorhabditis</taxon>
    </lineage>
</organism>
<dbReference type="EMBL" id="DS268442">
    <property type="protein sequence ID" value="EFP01269.1"/>
    <property type="molecule type" value="Genomic_DNA"/>
</dbReference>
<reference evidence="1" key="1">
    <citation type="submission" date="2007-07" db="EMBL/GenBank/DDBJ databases">
        <title>PCAP assembly of the Caenorhabditis remanei genome.</title>
        <authorList>
            <consortium name="The Caenorhabditis remanei Sequencing Consortium"/>
            <person name="Wilson R.K."/>
        </authorList>
    </citation>
    <scope>NUCLEOTIDE SEQUENCE [LARGE SCALE GENOMIC DNA]</scope>
    <source>
        <strain evidence="1">PB4641</strain>
    </source>
</reference>
<dbReference type="GeneID" id="9809561"/>
<dbReference type="CTD" id="9809561"/>
<evidence type="ECO:0000313" key="2">
    <source>
        <dbReference type="Proteomes" id="UP000008281"/>
    </source>
</evidence>
<dbReference type="InterPro" id="IPR012885">
    <property type="entry name" value="F-box_Sdz-33"/>
</dbReference>
<dbReference type="PANTHER" id="PTHR22899:SF0">
    <property type="entry name" value="F-BOX ASSOCIATED DOMAIN-CONTAINING PROTEIN-RELATED"/>
    <property type="match status" value="1"/>
</dbReference>
<dbReference type="KEGG" id="crq:GCK72_008287"/>
<dbReference type="PROSITE" id="PS50181">
    <property type="entry name" value="FBOX"/>
    <property type="match status" value="1"/>
</dbReference>
<sequence>MEKGNAALPLLSLPDTVITSIIGQMEPVSQVWLSLLSTRARSAVRSVGMTTSSLNVLLERAFQFELVAPEESNQEPIVIGLHHTEEDEVSRVTMESADWGEAATATVTNFKMSIRDWIQHMTFILNHGGIDELKLTGESEDFGVERLRKSVKDLAIKTMTLTATCTGKHAKEVIPKIVTPHINVDSALVMESDTMAMIMMNNFTSIIVGGPSMPGMTITRDLIAESQVGSLDARCDNFDSKAINRYLKQWRAGNILNLHHLSITIGNGVQHDADAVLWKLPHQMMPMESITRFPHSAFAEEIVINGGCIIKKSDIRDREQAIIIFTAIEEGTRFEMFVI</sequence>
<evidence type="ECO:0000313" key="1">
    <source>
        <dbReference type="EMBL" id="EFP01269.1"/>
    </source>
</evidence>